<dbReference type="EMBL" id="BLLF01000056">
    <property type="protein sequence ID" value="GFH06783.1"/>
    <property type="molecule type" value="Genomic_DNA"/>
</dbReference>
<sequence>MVASTDTARVLVPSLGVAALAAAGTGLLAATYVALYPAARWRYRKIPGPTGLPLAGNLLSFTGDGKSLLTYVQVLQANSQLADEEQGKVMKHSLIGLR</sequence>
<keyword evidence="3" id="KW-1185">Reference proteome</keyword>
<name>A0A699Y9P0_HAELA</name>
<evidence type="ECO:0000313" key="3">
    <source>
        <dbReference type="Proteomes" id="UP000485058"/>
    </source>
</evidence>
<reference evidence="2 3" key="1">
    <citation type="submission" date="2020-02" db="EMBL/GenBank/DDBJ databases">
        <title>Draft genome sequence of Haematococcus lacustris strain NIES-144.</title>
        <authorList>
            <person name="Morimoto D."/>
            <person name="Nakagawa S."/>
            <person name="Yoshida T."/>
            <person name="Sawayama S."/>
        </authorList>
    </citation>
    <scope>NUCLEOTIDE SEQUENCE [LARGE SCALE GENOMIC DNA]</scope>
    <source>
        <strain evidence="2 3">NIES-144</strain>
    </source>
</reference>
<evidence type="ECO:0000313" key="2">
    <source>
        <dbReference type="EMBL" id="GFH06783.1"/>
    </source>
</evidence>
<keyword evidence="1" id="KW-0472">Membrane</keyword>
<keyword evidence="1" id="KW-0812">Transmembrane</keyword>
<keyword evidence="1" id="KW-1133">Transmembrane helix</keyword>
<organism evidence="2 3">
    <name type="scientific">Haematococcus lacustris</name>
    <name type="common">Green alga</name>
    <name type="synonym">Haematococcus pluvialis</name>
    <dbReference type="NCBI Taxonomy" id="44745"/>
    <lineage>
        <taxon>Eukaryota</taxon>
        <taxon>Viridiplantae</taxon>
        <taxon>Chlorophyta</taxon>
        <taxon>core chlorophytes</taxon>
        <taxon>Chlorophyceae</taxon>
        <taxon>CS clade</taxon>
        <taxon>Chlamydomonadales</taxon>
        <taxon>Haematococcaceae</taxon>
        <taxon>Haematococcus</taxon>
    </lineage>
</organism>
<comment type="caution">
    <text evidence="2">The sequence shown here is derived from an EMBL/GenBank/DDBJ whole genome shotgun (WGS) entry which is preliminary data.</text>
</comment>
<protein>
    <submittedName>
        <fullName evidence="2">Uncharacterized protein</fullName>
    </submittedName>
</protein>
<gene>
    <name evidence="2" type="ORF">HaLaN_01475</name>
</gene>
<evidence type="ECO:0000256" key="1">
    <source>
        <dbReference type="SAM" id="Phobius"/>
    </source>
</evidence>
<dbReference type="AlphaFoldDB" id="A0A699Y9P0"/>
<proteinExistence type="predicted"/>
<feature type="transmembrane region" description="Helical" evidence="1">
    <location>
        <begin position="12"/>
        <end position="35"/>
    </location>
</feature>
<accession>A0A699Y9P0</accession>
<dbReference type="Proteomes" id="UP000485058">
    <property type="component" value="Unassembled WGS sequence"/>
</dbReference>